<dbReference type="VEuPathDB" id="FungiDB:P170DRAFT_80129"/>
<dbReference type="GeneID" id="36563097"/>
<reference evidence="1 2" key="1">
    <citation type="submission" date="2016-12" db="EMBL/GenBank/DDBJ databases">
        <title>The genomes of Aspergillus section Nigri reveals drivers in fungal speciation.</title>
        <authorList>
            <consortium name="DOE Joint Genome Institute"/>
            <person name="Vesth T.C."/>
            <person name="Nybo J."/>
            <person name="Theobald S."/>
            <person name="Brandl J."/>
            <person name="Frisvad J.C."/>
            <person name="Nielsen K.F."/>
            <person name="Lyhne E.K."/>
            <person name="Kogle M.E."/>
            <person name="Kuo A."/>
            <person name="Riley R."/>
            <person name="Clum A."/>
            <person name="Nolan M."/>
            <person name="Lipzen A."/>
            <person name="Salamov A."/>
            <person name="Henrissat B."/>
            <person name="Wiebenga A."/>
            <person name="De Vries R.P."/>
            <person name="Grigoriev I.V."/>
            <person name="Mortensen U.H."/>
            <person name="Andersen M.R."/>
            <person name="Baker S.E."/>
        </authorList>
    </citation>
    <scope>NUCLEOTIDE SEQUENCE [LARGE SCALE GENOMIC DNA]</scope>
    <source>
        <strain evidence="1 2">IBT 23096</strain>
    </source>
</reference>
<dbReference type="EMBL" id="MSFO01000002">
    <property type="protein sequence ID" value="PLB51461.1"/>
    <property type="molecule type" value="Genomic_DNA"/>
</dbReference>
<sequence>MVTGRSCVSFTMRTYISRPFRCYEEALHSRGYSGEVLARCETAYTRWVGAYTLRSNDLLREWKKWPSEGRDPDEVRSTLRVHLLDYLIKDLGNSPTTLLTQYILARGELIDREEETTYTVIEYLLTEGGNINAPVAEDGCTALHRLCQTYRTRIEAWESISTDAVKAQREFFRFLIHKGADWSIVIGGRTAWDMLVKDAASCYGQLGDWERVLKSIR</sequence>
<protein>
    <submittedName>
        <fullName evidence="1">Uncharacterized protein</fullName>
    </submittedName>
</protein>
<organism evidence="1 2">
    <name type="scientific">Aspergillus steynii IBT 23096</name>
    <dbReference type="NCBI Taxonomy" id="1392250"/>
    <lineage>
        <taxon>Eukaryota</taxon>
        <taxon>Fungi</taxon>
        <taxon>Dikarya</taxon>
        <taxon>Ascomycota</taxon>
        <taxon>Pezizomycotina</taxon>
        <taxon>Eurotiomycetes</taxon>
        <taxon>Eurotiomycetidae</taxon>
        <taxon>Eurotiales</taxon>
        <taxon>Aspergillaceae</taxon>
        <taxon>Aspergillus</taxon>
        <taxon>Aspergillus subgen. Circumdati</taxon>
    </lineage>
</organism>
<dbReference type="RefSeq" id="XP_024706763.1">
    <property type="nucleotide sequence ID" value="XM_024855390.1"/>
</dbReference>
<keyword evidence="2" id="KW-1185">Reference proteome</keyword>
<gene>
    <name evidence="1" type="ORF">P170DRAFT_80129</name>
</gene>
<dbReference type="Proteomes" id="UP000234275">
    <property type="component" value="Unassembled WGS sequence"/>
</dbReference>
<accession>A0A2I2GF33</accession>
<dbReference type="InterPro" id="IPR036770">
    <property type="entry name" value="Ankyrin_rpt-contain_sf"/>
</dbReference>
<dbReference type="STRING" id="1392250.A0A2I2GF33"/>
<evidence type="ECO:0000313" key="2">
    <source>
        <dbReference type="Proteomes" id="UP000234275"/>
    </source>
</evidence>
<evidence type="ECO:0000313" key="1">
    <source>
        <dbReference type="EMBL" id="PLB51461.1"/>
    </source>
</evidence>
<dbReference type="Gene3D" id="1.25.40.20">
    <property type="entry name" value="Ankyrin repeat-containing domain"/>
    <property type="match status" value="1"/>
</dbReference>
<name>A0A2I2GF33_9EURO</name>
<dbReference type="AlphaFoldDB" id="A0A2I2GF33"/>
<proteinExistence type="predicted"/>
<comment type="caution">
    <text evidence="1">The sequence shown here is derived from an EMBL/GenBank/DDBJ whole genome shotgun (WGS) entry which is preliminary data.</text>
</comment>